<reference evidence="2" key="2">
    <citation type="submission" date="2015-03" db="EMBL/GenBank/DDBJ databases">
        <title>Genome sequence of Pseudoalteromonas citrea.</title>
        <authorList>
            <person name="Xie B.-B."/>
            <person name="Rong J.-C."/>
            <person name="Qin Q.-L."/>
            <person name="Zhang Y.-Z."/>
        </authorList>
    </citation>
    <scope>NUCLEOTIDE SEQUENCE</scope>
    <source>
        <strain evidence="2">DSM 8771</strain>
    </source>
</reference>
<comment type="caution">
    <text evidence="2">The sequence shown here is derived from an EMBL/GenBank/DDBJ whole genome shotgun (WGS) entry which is preliminary data.</text>
</comment>
<feature type="transmembrane region" description="Helical" evidence="1">
    <location>
        <begin position="57"/>
        <end position="78"/>
    </location>
</feature>
<dbReference type="AlphaFoldDB" id="A0AAD4FRP9"/>
<evidence type="ECO:0000256" key="1">
    <source>
        <dbReference type="SAM" id="Phobius"/>
    </source>
</evidence>
<keyword evidence="1" id="KW-1133">Transmembrane helix</keyword>
<organism evidence="2 3">
    <name type="scientific">Pseudoalteromonas citrea</name>
    <dbReference type="NCBI Taxonomy" id="43655"/>
    <lineage>
        <taxon>Bacteria</taxon>
        <taxon>Pseudomonadati</taxon>
        <taxon>Pseudomonadota</taxon>
        <taxon>Gammaproteobacteria</taxon>
        <taxon>Alteromonadales</taxon>
        <taxon>Pseudoalteromonadaceae</taxon>
        <taxon>Pseudoalteromonas</taxon>
    </lineage>
</organism>
<gene>
    <name evidence="2" type="ORF">PCIT_a3088</name>
</gene>
<protein>
    <submittedName>
        <fullName evidence="2">Uncharacterized protein</fullName>
    </submittedName>
</protein>
<keyword evidence="1" id="KW-0812">Transmembrane</keyword>
<evidence type="ECO:0000313" key="2">
    <source>
        <dbReference type="EMBL" id="KAF7770124.1"/>
    </source>
</evidence>
<accession>A0AAD4FRP9</accession>
<name>A0AAD4FRP9_9GAMM</name>
<reference evidence="2" key="1">
    <citation type="journal article" date="2012" name="J. Bacteriol.">
        <title>Genome sequences of type strains of seven species of the marine bacterium Pseudoalteromonas.</title>
        <authorList>
            <person name="Xie B.B."/>
            <person name="Shu Y.L."/>
            <person name="Qin Q.L."/>
            <person name="Rong J.C."/>
            <person name="Zhang X.Y."/>
            <person name="Chen X.L."/>
            <person name="Shi M."/>
            <person name="He H.L."/>
            <person name="Zhou B.C."/>
            <person name="Zhang Y.Z."/>
        </authorList>
    </citation>
    <scope>NUCLEOTIDE SEQUENCE</scope>
    <source>
        <strain evidence="2">DSM 8771</strain>
    </source>
</reference>
<proteinExistence type="predicted"/>
<dbReference type="RefSeq" id="WP_010365076.1">
    <property type="nucleotide sequence ID" value="NZ_AHBZ03000021.1"/>
</dbReference>
<sequence length="484" mass="55081">MSYTRKVKNLKAKKKKFVYQKIMRSQGYHDPNIFDLIKNTFCSMTFIEKPISGGVKFVVSFLHCIVLFITLLSVYSVYLASKANLMSEENSRISLAFDTTKPGQLRKDAIQWMLDEGMDISNLVFNDFESHNMQSSKLYINKMKGIHKIWNLIIDDSSLSFYTVNTEFSDLMIRDSSVDFFSERASVSLSLLEDSEVTISGANKNPVNHISIGCLVNSKVTIKDSYRFIFMMTARARSEFREGMYNFTKPNHECVGGGSMHISDSSRVSINGSHISRVVILDSKNIRINFELGWEVERDKGGRIDTYNFKTVYFRNGDDSKVYTSRHVNFELVNSQIVVNGEVFDKYSTEAFPFLSIKNSQLKTDEIKGTSQVSLSGDFAIIEADINKIDLNTENENTFVGMLVIRNGTSELCKKVGFTAKELGVRLDDVTFVGDKPCTFGMKVSDEAWEFSSKEISHQHFIEGMTISRERLLAQMKKLFDTQL</sequence>
<dbReference type="Proteomes" id="UP000016487">
    <property type="component" value="Unassembled WGS sequence"/>
</dbReference>
<keyword evidence="1" id="KW-0472">Membrane</keyword>
<evidence type="ECO:0000313" key="3">
    <source>
        <dbReference type="Proteomes" id="UP000016487"/>
    </source>
</evidence>
<dbReference type="EMBL" id="AHBZ03000021">
    <property type="protein sequence ID" value="KAF7770124.1"/>
    <property type="molecule type" value="Genomic_DNA"/>
</dbReference>